<proteinExistence type="predicted"/>
<name>A0A921YZS4_MANSE</name>
<accession>A0A921YZS4</accession>
<dbReference type="PANTHER" id="PTHR43721:SF9">
    <property type="entry name" value="GTP-BINDING PROTEIN 1"/>
    <property type="match status" value="1"/>
</dbReference>
<gene>
    <name evidence="2" type="ORF">O3G_MSEX005658</name>
</gene>
<dbReference type="Proteomes" id="UP000791440">
    <property type="component" value="Unassembled WGS sequence"/>
</dbReference>
<dbReference type="InterPro" id="IPR050055">
    <property type="entry name" value="EF-Tu_GTPase"/>
</dbReference>
<evidence type="ECO:0000256" key="1">
    <source>
        <dbReference type="SAM" id="MobiDB-lite"/>
    </source>
</evidence>
<sequence length="185" mass="20343">MVMVSPALNPQACWQFEGEILVLHHPTTISSRYQAMVHCGSIRQTASILSMSRDCLRTGDKALVKFRFIKHPEYLKRGQRMVFREGRTKAVGNVLRPEPIAHKPAPAARHERHERHERRAQAHGTNAPADASTAHLQEADVTAVDSPFEVQADKRSSAAGGGGGGGGRRPRKRHDKPPDQPVAAN</sequence>
<dbReference type="EMBL" id="JH668360">
    <property type="protein sequence ID" value="KAG6448694.1"/>
    <property type="molecule type" value="Genomic_DNA"/>
</dbReference>
<protein>
    <recommendedName>
        <fullName evidence="4">GTP-binding protein 1</fullName>
    </recommendedName>
</protein>
<reference evidence="2" key="2">
    <citation type="submission" date="2020-12" db="EMBL/GenBank/DDBJ databases">
        <authorList>
            <person name="Kanost M."/>
        </authorList>
    </citation>
    <scope>NUCLEOTIDE SEQUENCE</scope>
</reference>
<reference evidence="2" key="1">
    <citation type="journal article" date="2016" name="Insect Biochem. Mol. Biol.">
        <title>Multifaceted biological insights from a draft genome sequence of the tobacco hornworm moth, Manduca sexta.</title>
        <authorList>
            <person name="Kanost M.R."/>
            <person name="Arrese E.L."/>
            <person name="Cao X."/>
            <person name="Chen Y.R."/>
            <person name="Chellapilla S."/>
            <person name="Goldsmith M.R."/>
            <person name="Grosse-Wilde E."/>
            <person name="Heckel D.G."/>
            <person name="Herndon N."/>
            <person name="Jiang H."/>
            <person name="Papanicolaou A."/>
            <person name="Qu J."/>
            <person name="Soulages J.L."/>
            <person name="Vogel H."/>
            <person name="Walters J."/>
            <person name="Waterhouse R.M."/>
            <person name="Ahn S.J."/>
            <person name="Almeida F.C."/>
            <person name="An C."/>
            <person name="Aqrawi P."/>
            <person name="Bretschneider A."/>
            <person name="Bryant W.B."/>
            <person name="Bucks S."/>
            <person name="Chao H."/>
            <person name="Chevignon G."/>
            <person name="Christen J.M."/>
            <person name="Clarke D.F."/>
            <person name="Dittmer N.T."/>
            <person name="Ferguson L.C.F."/>
            <person name="Garavelou S."/>
            <person name="Gordon K.H.J."/>
            <person name="Gunaratna R.T."/>
            <person name="Han Y."/>
            <person name="Hauser F."/>
            <person name="He Y."/>
            <person name="Heidel-Fischer H."/>
            <person name="Hirsh A."/>
            <person name="Hu Y."/>
            <person name="Jiang H."/>
            <person name="Kalra D."/>
            <person name="Klinner C."/>
            <person name="Konig C."/>
            <person name="Kovar C."/>
            <person name="Kroll A.R."/>
            <person name="Kuwar S.S."/>
            <person name="Lee S.L."/>
            <person name="Lehman R."/>
            <person name="Li K."/>
            <person name="Li Z."/>
            <person name="Liang H."/>
            <person name="Lovelace S."/>
            <person name="Lu Z."/>
            <person name="Mansfield J.H."/>
            <person name="McCulloch K.J."/>
            <person name="Mathew T."/>
            <person name="Morton B."/>
            <person name="Muzny D.M."/>
            <person name="Neunemann D."/>
            <person name="Ongeri F."/>
            <person name="Pauchet Y."/>
            <person name="Pu L.L."/>
            <person name="Pyrousis I."/>
            <person name="Rao X.J."/>
            <person name="Redding A."/>
            <person name="Roesel C."/>
            <person name="Sanchez-Gracia A."/>
            <person name="Schaack S."/>
            <person name="Shukla A."/>
            <person name="Tetreau G."/>
            <person name="Wang Y."/>
            <person name="Xiong G.H."/>
            <person name="Traut W."/>
            <person name="Walsh T.K."/>
            <person name="Worley K.C."/>
            <person name="Wu D."/>
            <person name="Wu W."/>
            <person name="Wu Y.Q."/>
            <person name="Zhang X."/>
            <person name="Zou Z."/>
            <person name="Zucker H."/>
            <person name="Briscoe A.D."/>
            <person name="Burmester T."/>
            <person name="Clem R.J."/>
            <person name="Feyereisen R."/>
            <person name="Grimmelikhuijzen C.J.P."/>
            <person name="Hamodrakas S.J."/>
            <person name="Hansson B.S."/>
            <person name="Huguet E."/>
            <person name="Jermiin L.S."/>
            <person name="Lan Q."/>
            <person name="Lehman H.K."/>
            <person name="Lorenzen M."/>
            <person name="Merzendorfer H."/>
            <person name="Michalopoulos I."/>
            <person name="Morton D.B."/>
            <person name="Muthukrishnan S."/>
            <person name="Oakeshott J.G."/>
            <person name="Palmer W."/>
            <person name="Park Y."/>
            <person name="Passarelli A.L."/>
            <person name="Rozas J."/>
            <person name="Schwartz L.M."/>
            <person name="Smith W."/>
            <person name="Southgate A."/>
            <person name="Vilcinskas A."/>
            <person name="Vogt R."/>
            <person name="Wang P."/>
            <person name="Werren J."/>
            <person name="Yu X.Q."/>
            <person name="Zhou J.J."/>
            <person name="Brown S.J."/>
            <person name="Scherer S.E."/>
            <person name="Richards S."/>
            <person name="Blissard G.W."/>
        </authorList>
    </citation>
    <scope>NUCLEOTIDE SEQUENCE</scope>
</reference>
<dbReference type="PANTHER" id="PTHR43721">
    <property type="entry name" value="ELONGATION FACTOR TU-RELATED"/>
    <property type="match status" value="1"/>
</dbReference>
<evidence type="ECO:0000313" key="3">
    <source>
        <dbReference type="Proteomes" id="UP000791440"/>
    </source>
</evidence>
<dbReference type="FunFam" id="2.40.30.10:FF:000028">
    <property type="entry name" value="GTP-binding protein 1,-like"/>
    <property type="match status" value="1"/>
</dbReference>
<dbReference type="GO" id="GO:0003746">
    <property type="term" value="F:translation elongation factor activity"/>
    <property type="evidence" value="ECO:0007669"/>
    <property type="project" value="TreeGrafter"/>
</dbReference>
<evidence type="ECO:0000313" key="2">
    <source>
        <dbReference type="EMBL" id="KAG6448694.1"/>
    </source>
</evidence>
<organism evidence="2 3">
    <name type="scientific">Manduca sexta</name>
    <name type="common">Tobacco hawkmoth</name>
    <name type="synonym">Tobacco hornworm</name>
    <dbReference type="NCBI Taxonomy" id="7130"/>
    <lineage>
        <taxon>Eukaryota</taxon>
        <taxon>Metazoa</taxon>
        <taxon>Ecdysozoa</taxon>
        <taxon>Arthropoda</taxon>
        <taxon>Hexapoda</taxon>
        <taxon>Insecta</taxon>
        <taxon>Pterygota</taxon>
        <taxon>Neoptera</taxon>
        <taxon>Endopterygota</taxon>
        <taxon>Lepidoptera</taxon>
        <taxon>Glossata</taxon>
        <taxon>Ditrysia</taxon>
        <taxon>Bombycoidea</taxon>
        <taxon>Sphingidae</taxon>
        <taxon>Sphinginae</taxon>
        <taxon>Sphingini</taxon>
        <taxon>Manduca</taxon>
    </lineage>
</organism>
<dbReference type="AlphaFoldDB" id="A0A921YZS4"/>
<feature type="region of interest" description="Disordered" evidence="1">
    <location>
        <begin position="96"/>
        <end position="185"/>
    </location>
</feature>
<evidence type="ECO:0008006" key="4">
    <source>
        <dbReference type="Google" id="ProtNLM"/>
    </source>
</evidence>
<comment type="caution">
    <text evidence="2">The sequence shown here is derived from an EMBL/GenBank/DDBJ whole genome shotgun (WGS) entry which is preliminary data.</text>
</comment>
<dbReference type="CDD" id="cd03708">
    <property type="entry name" value="GTPBP_III"/>
    <property type="match status" value="1"/>
</dbReference>
<keyword evidence="3" id="KW-1185">Reference proteome</keyword>